<evidence type="ECO:0000313" key="3">
    <source>
        <dbReference type="Proteomes" id="UP000051401"/>
    </source>
</evidence>
<feature type="chain" id="PRO_5006664455" description="Lipoprotein" evidence="1">
    <location>
        <begin position="23"/>
        <end position="164"/>
    </location>
</feature>
<comment type="caution">
    <text evidence="2">The sequence shown here is derived from an EMBL/GenBank/DDBJ whole genome shotgun (WGS) entry which is preliminary data.</text>
</comment>
<evidence type="ECO:0008006" key="4">
    <source>
        <dbReference type="Google" id="ProtNLM"/>
    </source>
</evidence>
<evidence type="ECO:0000256" key="1">
    <source>
        <dbReference type="SAM" id="SignalP"/>
    </source>
</evidence>
<sequence>MFSVRIRFLACLPFALVLTACGADISSEPVQFALKPGVDPAFIATTTTKPFRTQVTDAEGSFIRQEDGVTCVLESKELKATLVTPAKVAFPITRGRASPMQVRCLSEDYMAEGVMYPGLSGTIVIGPSLAGVAAAMVSAGVADARDRWAYTDKTVWITLQERGE</sequence>
<reference evidence="2 3" key="1">
    <citation type="submission" date="2015-04" db="EMBL/GenBank/DDBJ databases">
        <title>The draft genome sequence of Roseovarius indicus B108T.</title>
        <authorList>
            <person name="Li G."/>
            <person name="Lai Q."/>
            <person name="Shao Z."/>
            <person name="Yan P."/>
        </authorList>
    </citation>
    <scope>NUCLEOTIDE SEQUENCE [LARGE SCALE GENOMIC DNA]</scope>
    <source>
        <strain evidence="2 3">B108</strain>
    </source>
</reference>
<dbReference type="PROSITE" id="PS51257">
    <property type="entry name" value="PROKAR_LIPOPROTEIN"/>
    <property type="match status" value="1"/>
</dbReference>
<feature type="signal peptide" evidence="1">
    <location>
        <begin position="1"/>
        <end position="22"/>
    </location>
</feature>
<keyword evidence="1" id="KW-0732">Signal</keyword>
<protein>
    <recommendedName>
        <fullName evidence="4">Lipoprotein</fullName>
    </recommendedName>
</protein>
<keyword evidence="3" id="KW-1185">Reference proteome</keyword>
<dbReference type="AlphaFoldDB" id="A0A0T5PB46"/>
<dbReference type="PATRIC" id="fig|540747.5.peg.4628"/>
<accession>A0A0T5PB46</accession>
<gene>
    <name evidence="2" type="ORF">XM52_09170</name>
</gene>
<dbReference type="EMBL" id="LAXI01000004">
    <property type="protein sequence ID" value="KRS18301.1"/>
    <property type="molecule type" value="Genomic_DNA"/>
</dbReference>
<dbReference type="STRING" id="540747.SAMN04488031_101679"/>
<name>A0A0T5PB46_9RHOB</name>
<organism evidence="2 3">
    <name type="scientific">Roseovarius indicus</name>
    <dbReference type="NCBI Taxonomy" id="540747"/>
    <lineage>
        <taxon>Bacteria</taxon>
        <taxon>Pseudomonadati</taxon>
        <taxon>Pseudomonadota</taxon>
        <taxon>Alphaproteobacteria</taxon>
        <taxon>Rhodobacterales</taxon>
        <taxon>Roseobacteraceae</taxon>
        <taxon>Roseovarius</taxon>
    </lineage>
</organism>
<evidence type="ECO:0000313" key="2">
    <source>
        <dbReference type="EMBL" id="KRS18301.1"/>
    </source>
</evidence>
<dbReference type="Proteomes" id="UP000051401">
    <property type="component" value="Unassembled WGS sequence"/>
</dbReference>
<proteinExistence type="predicted"/>